<keyword evidence="3" id="KW-0862">Zinc</keyword>
<keyword evidence="5" id="KW-0175">Coiled coil</keyword>
<dbReference type="InterPro" id="IPR013083">
    <property type="entry name" value="Znf_RING/FYVE/PHD"/>
</dbReference>
<evidence type="ECO:0000256" key="4">
    <source>
        <dbReference type="PROSITE-ProRule" id="PRU00175"/>
    </source>
</evidence>
<evidence type="ECO:0000256" key="3">
    <source>
        <dbReference type="ARBA" id="ARBA00022833"/>
    </source>
</evidence>
<dbReference type="GO" id="GO:0006513">
    <property type="term" value="P:protein monoubiquitination"/>
    <property type="evidence" value="ECO:0007669"/>
    <property type="project" value="InterPro"/>
</dbReference>
<dbReference type="GO" id="GO:0003697">
    <property type="term" value="F:single-stranded DNA binding"/>
    <property type="evidence" value="ECO:0007669"/>
    <property type="project" value="InterPro"/>
</dbReference>
<name>A0A8S3Z7P9_9EUPU</name>
<keyword evidence="2 4" id="KW-0863">Zinc-finger</keyword>
<organism evidence="8 9">
    <name type="scientific">Candidula unifasciata</name>
    <dbReference type="NCBI Taxonomy" id="100452"/>
    <lineage>
        <taxon>Eukaryota</taxon>
        <taxon>Metazoa</taxon>
        <taxon>Spiralia</taxon>
        <taxon>Lophotrochozoa</taxon>
        <taxon>Mollusca</taxon>
        <taxon>Gastropoda</taxon>
        <taxon>Heterobranchia</taxon>
        <taxon>Euthyneura</taxon>
        <taxon>Panpulmonata</taxon>
        <taxon>Eupulmonata</taxon>
        <taxon>Stylommatophora</taxon>
        <taxon>Helicina</taxon>
        <taxon>Helicoidea</taxon>
        <taxon>Geomitridae</taxon>
        <taxon>Candidula</taxon>
    </lineage>
</organism>
<feature type="region of interest" description="Disordered" evidence="6">
    <location>
        <begin position="1"/>
        <end position="82"/>
    </location>
</feature>
<feature type="compositionally biased region" description="Polar residues" evidence="6">
    <location>
        <begin position="56"/>
        <end position="81"/>
    </location>
</feature>
<dbReference type="SUPFAM" id="SSF57850">
    <property type="entry name" value="RING/U-box"/>
    <property type="match status" value="1"/>
</dbReference>
<dbReference type="PANTHER" id="PTHR14134">
    <property type="entry name" value="E3 UBIQUITIN-PROTEIN LIGASE RAD18"/>
    <property type="match status" value="1"/>
</dbReference>
<dbReference type="PROSITE" id="PS50089">
    <property type="entry name" value="ZF_RING_2"/>
    <property type="match status" value="1"/>
</dbReference>
<dbReference type="InterPro" id="IPR017907">
    <property type="entry name" value="Znf_RING_CS"/>
</dbReference>
<feature type="coiled-coil region" evidence="5">
    <location>
        <begin position="313"/>
        <end position="340"/>
    </location>
</feature>
<dbReference type="GO" id="GO:0061630">
    <property type="term" value="F:ubiquitin protein ligase activity"/>
    <property type="evidence" value="ECO:0007669"/>
    <property type="project" value="InterPro"/>
</dbReference>
<dbReference type="Proteomes" id="UP000678393">
    <property type="component" value="Unassembled WGS sequence"/>
</dbReference>
<reference evidence="8" key="1">
    <citation type="submission" date="2021-04" db="EMBL/GenBank/DDBJ databases">
        <authorList>
            <consortium name="Molecular Ecology Group"/>
        </authorList>
    </citation>
    <scope>NUCLEOTIDE SEQUENCE</scope>
</reference>
<evidence type="ECO:0000256" key="5">
    <source>
        <dbReference type="SAM" id="Coils"/>
    </source>
</evidence>
<evidence type="ECO:0000256" key="2">
    <source>
        <dbReference type="ARBA" id="ARBA00022771"/>
    </source>
</evidence>
<dbReference type="OrthoDB" id="6105938at2759"/>
<dbReference type="PANTHER" id="PTHR14134:SF3">
    <property type="entry name" value="RING-CH-TYPE DOMAIN-CONTAINING PROTEIN"/>
    <property type="match status" value="1"/>
</dbReference>
<protein>
    <recommendedName>
        <fullName evidence="7">RING-type domain-containing protein</fullName>
    </recommendedName>
</protein>
<proteinExistence type="predicted"/>
<dbReference type="Gene3D" id="3.30.40.10">
    <property type="entry name" value="Zinc/RING finger domain, C3HC4 (zinc finger)"/>
    <property type="match status" value="1"/>
</dbReference>
<sequence>MPAGISHASLKSKKKEDVSQKIQEIKQRQQNWFRQREKTKLQPNIDEHKYRGWNEAENQTSTHNENTPDFNDMSSIRSGTESELERLVSPDQSPQPYPVSEEEFPYLAEKIASKVKKDLGIPHSYGVLSGKPPVSVSTKNYGDTVWNTSRHRTFVKEERALNHTKTPALSSHNCSICRTLMLSSKNLPTMVIPCGHTFCKSCLEDKQSCPSCDCPVLSLTVNIMLQQVIQEYHASHGLSRQNTESLGSAGSCYAVKHSQSPYMDGMFESDKTSYDKKLENMEIRHSILLTEYKTLVKKQQQVTQCLHQEQTQSQNIRKQEDEVQKAMSDLQERLKTLKEHRMLSNNHIIKLQDERSHLEGKISLLAATVTSLINEIDKVKMLSESGLQTNIG</sequence>
<dbReference type="AlphaFoldDB" id="A0A8S3Z7P9"/>
<dbReference type="GO" id="GO:0006301">
    <property type="term" value="P:DNA damage tolerance"/>
    <property type="evidence" value="ECO:0007669"/>
    <property type="project" value="InterPro"/>
</dbReference>
<evidence type="ECO:0000259" key="7">
    <source>
        <dbReference type="PROSITE" id="PS50089"/>
    </source>
</evidence>
<evidence type="ECO:0000256" key="1">
    <source>
        <dbReference type="ARBA" id="ARBA00022723"/>
    </source>
</evidence>
<dbReference type="InterPro" id="IPR039577">
    <property type="entry name" value="Rad18"/>
</dbReference>
<dbReference type="GO" id="GO:0008270">
    <property type="term" value="F:zinc ion binding"/>
    <property type="evidence" value="ECO:0007669"/>
    <property type="project" value="UniProtKB-KW"/>
</dbReference>
<dbReference type="SMART" id="SM00184">
    <property type="entry name" value="RING"/>
    <property type="match status" value="1"/>
</dbReference>
<comment type="caution">
    <text evidence="8">The sequence shown here is derived from an EMBL/GenBank/DDBJ whole genome shotgun (WGS) entry which is preliminary data.</text>
</comment>
<evidence type="ECO:0000313" key="9">
    <source>
        <dbReference type="Proteomes" id="UP000678393"/>
    </source>
</evidence>
<evidence type="ECO:0000313" key="8">
    <source>
        <dbReference type="EMBL" id="CAG5125403.1"/>
    </source>
</evidence>
<dbReference type="EMBL" id="CAJHNH020002048">
    <property type="protein sequence ID" value="CAG5125403.1"/>
    <property type="molecule type" value="Genomic_DNA"/>
</dbReference>
<dbReference type="InterPro" id="IPR001841">
    <property type="entry name" value="Znf_RING"/>
</dbReference>
<dbReference type="PROSITE" id="PS00518">
    <property type="entry name" value="ZF_RING_1"/>
    <property type="match status" value="1"/>
</dbReference>
<evidence type="ECO:0000256" key="6">
    <source>
        <dbReference type="SAM" id="MobiDB-lite"/>
    </source>
</evidence>
<keyword evidence="1" id="KW-0479">Metal-binding</keyword>
<feature type="compositionally biased region" description="Basic and acidic residues" evidence="6">
    <location>
        <begin position="14"/>
        <end position="27"/>
    </location>
</feature>
<keyword evidence="9" id="KW-1185">Reference proteome</keyword>
<gene>
    <name evidence="8" type="ORF">CUNI_LOCUS10961</name>
</gene>
<feature type="compositionally biased region" description="Basic and acidic residues" evidence="6">
    <location>
        <begin position="34"/>
        <end position="54"/>
    </location>
</feature>
<accession>A0A8S3Z7P9</accession>
<feature type="domain" description="RING-type" evidence="7">
    <location>
        <begin position="174"/>
        <end position="213"/>
    </location>
</feature>